<evidence type="ECO:0000256" key="1">
    <source>
        <dbReference type="SAM" id="SignalP"/>
    </source>
</evidence>
<dbReference type="InterPro" id="IPR032710">
    <property type="entry name" value="NTF2-like_dom_sf"/>
</dbReference>
<dbReference type="RefSeq" id="WP_188515294.1">
    <property type="nucleotide sequence ID" value="NZ_BMGD01000006.1"/>
</dbReference>
<evidence type="ECO:0000313" key="4">
    <source>
        <dbReference type="Proteomes" id="UP000614261"/>
    </source>
</evidence>
<proteinExistence type="predicted"/>
<dbReference type="Proteomes" id="UP000614261">
    <property type="component" value="Unassembled WGS sequence"/>
</dbReference>
<feature type="signal peptide" evidence="1">
    <location>
        <begin position="1"/>
        <end position="21"/>
    </location>
</feature>
<protein>
    <recommendedName>
        <fullName evidence="2">DUF4440 domain-containing protein</fullName>
    </recommendedName>
</protein>
<name>A0ABQ1JQI9_9SPHN</name>
<organism evidence="3 4">
    <name type="scientific">Blastomonas aquatica</name>
    <dbReference type="NCBI Taxonomy" id="1510276"/>
    <lineage>
        <taxon>Bacteria</taxon>
        <taxon>Pseudomonadati</taxon>
        <taxon>Pseudomonadota</taxon>
        <taxon>Alphaproteobacteria</taxon>
        <taxon>Sphingomonadales</taxon>
        <taxon>Sphingomonadaceae</taxon>
        <taxon>Blastomonas</taxon>
    </lineage>
</organism>
<evidence type="ECO:0000313" key="3">
    <source>
        <dbReference type="EMBL" id="GGB73071.1"/>
    </source>
</evidence>
<evidence type="ECO:0000259" key="2">
    <source>
        <dbReference type="Pfam" id="PF14534"/>
    </source>
</evidence>
<dbReference type="InterPro" id="IPR027843">
    <property type="entry name" value="DUF4440"/>
</dbReference>
<dbReference type="EMBL" id="BMGD01000006">
    <property type="protein sequence ID" value="GGB73071.1"/>
    <property type="molecule type" value="Genomic_DNA"/>
</dbReference>
<feature type="chain" id="PRO_5046966986" description="DUF4440 domain-containing protein" evidence="1">
    <location>
        <begin position="22"/>
        <end position="162"/>
    </location>
</feature>
<dbReference type="SUPFAM" id="SSF54427">
    <property type="entry name" value="NTF2-like"/>
    <property type="match status" value="1"/>
</dbReference>
<keyword evidence="1" id="KW-0732">Signal</keyword>
<gene>
    <name evidence="3" type="ORF">GCM10010833_30340</name>
</gene>
<comment type="caution">
    <text evidence="3">The sequence shown here is derived from an EMBL/GenBank/DDBJ whole genome shotgun (WGS) entry which is preliminary data.</text>
</comment>
<reference evidence="4" key="1">
    <citation type="journal article" date="2019" name="Int. J. Syst. Evol. Microbiol.">
        <title>The Global Catalogue of Microorganisms (GCM) 10K type strain sequencing project: providing services to taxonomists for standard genome sequencing and annotation.</title>
        <authorList>
            <consortium name="The Broad Institute Genomics Platform"/>
            <consortium name="The Broad Institute Genome Sequencing Center for Infectious Disease"/>
            <person name="Wu L."/>
            <person name="Ma J."/>
        </authorList>
    </citation>
    <scope>NUCLEOTIDE SEQUENCE [LARGE SCALE GENOMIC DNA]</scope>
    <source>
        <strain evidence="4">CGMCC 1.12851</strain>
    </source>
</reference>
<accession>A0ABQ1JQI9</accession>
<sequence>MRKSVFLAAAVLAAVTVPASASWRAANAEVEAAAKTPRVAAALATTERMDQAILARDKDAFSAIFADDTVVNNPFNRIARKSDAVRNLETGLIDYETLERTIEYAAERGDHDVVLMGVEVLTPVGKARFAGEKISRRVTEVWTDESGEWKLAIRQATIYRTQ</sequence>
<feature type="domain" description="DUF4440" evidence="2">
    <location>
        <begin position="45"/>
        <end position="151"/>
    </location>
</feature>
<dbReference type="Gene3D" id="3.10.450.50">
    <property type="match status" value="1"/>
</dbReference>
<keyword evidence="4" id="KW-1185">Reference proteome</keyword>
<dbReference type="Pfam" id="PF14534">
    <property type="entry name" value="DUF4440"/>
    <property type="match status" value="1"/>
</dbReference>